<dbReference type="Gene3D" id="1.20.120.1900">
    <property type="entry name" value="Gamma-tubulin complex, C-terminal domain"/>
    <property type="match status" value="1"/>
</dbReference>
<feature type="domain" description="Gamma tubulin complex component C-terminal" evidence="7">
    <location>
        <begin position="21"/>
        <end position="309"/>
    </location>
</feature>
<dbReference type="Proteomes" id="UP001168990">
    <property type="component" value="Unassembled WGS sequence"/>
</dbReference>
<dbReference type="GO" id="GO:0007020">
    <property type="term" value="P:microtubule nucleation"/>
    <property type="evidence" value="ECO:0007669"/>
    <property type="project" value="InterPro"/>
</dbReference>
<evidence type="ECO:0000256" key="4">
    <source>
        <dbReference type="ARBA" id="ARBA00022701"/>
    </source>
</evidence>
<dbReference type="GO" id="GO:0051225">
    <property type="term" value="P:spindle assembly"/>
    <property type="evidence" value="ECO:0007669"/>
    <property type="project" value="TreeGrafter"/>
</dbReference>
<evidence type="ECO:0000313" key="9">
    <source>
        <dbReference type="Proteomes" id="UP001168990"/>
    </source>
</evidence>
<evidence type="ECO:0000256" key="6">
    <source>
        <dbReference type="RuleBase" id="RU363050"/>
    </source>
</evidence>
<dbReference type="GO" id="GO:0000922">
    <property type="term" value="C:spindle pole"/>
    <property type="evidence" value="ECO:0007669"/>
    <property type="project" value="InterPro"/>
</dbReference>
<reference evidence="8" key="2">
    <citation type="submission" date="2023-03" db="EMBL/GenBank/DDBJ databases">
        <authorList>
            <person name="Inwood S.N."/>
            <person name="Skelly J.G."/>
            <person name="Guhlin J."/>
            <person name="Harrop T.W.R."/>
            <person name="Goldson S.G."/>
            <person name="Dearden P.K."/>
        </authorList>
    </citation>
    <scope>NUCLEOTIDE SEQUENCE</scope>
    <source>
        <strain evidence="8">Irish</strain>
        <tissue evidence="8">Whole body</tissue>
    </source>
</reference>
<evidence type="ECO:0000256" key="2">
    <source>
        <dbReference type="ARBA" id="ARBA00010337"/>
    </source>
</evidence>
<proteinExistence type="inferred from homology"/>
<evidence type="ECO:0000256" key="3">
    <source>
        <dbReference type="ARBA" id="ARBA00022490"/>
    </source>
</evidence>
<dbReference type="GO" id="GO:0051011">
    <property type="term" value="F:microtubule minus-end binding"/>
    <property type="evidence" value="ECO:0007669"/>
    <property type="project" value="TreeGrafter"/>
</dbReference>
<dbReference type="GO" id="GO:0043015">
    <property type="term" value="F:gamma-tubulin binding"/>
    <property type="evidence" value="ECO:0007669"/>
    <property type="project" value="InterPro"/>
</dbReference>
<dbReference type="PANTHER" id="PTHR19302">
    <property type="entry name" value="GAMMA TUBULIN COMPLEX PROTEIN"/>
    <property type="match status" value="1"/>
</dbReference>
<name>A0AA39FGY8_9HYME</name>
<dbReference type="GO" id="GO:0005874">
    <property type="term" value="C:microtubule"/>
    <property type="evidence" value="ECO:0007669"/>
    <property type="project" value="UniProtKB-KW"/>
</dbReference>
<sequence>MENSITASSSTELWNSLHNELLRHFKLIKNICLLGHDEFIPSFITNTWNILDKTPTEHTTKEINIIFQNIIRNIMPNDRTVLDYFYFDVPSINEDSSGKNGWDVITLRYQVPEQFTFLFNDEIFNIYNTIFRYLLKVNKAKASSLNFISTRLFKRQTHGEVEMLIMNLHTIFAILIGYLRNVFDSQYALMESFMTNAKNFEDVQATHSTFLSSIISRSFLPTNYNANSNESESYFLQELLKYYDDFVILKLKWDFKNHLDPSTEEVKILYDRFNSIKNLAITTMKSINCDEFSSEYLRTLILSFEFNSWGDKTDEVVNLDKFLQNLHV</sequence>
<keyword evidence="4 6" id="KW-0493">Microtubule</keyword>
<organism evidence="8 9">
    <name type="scientific">Microctonus aethiopoides</name>
    <dbReference type="NCBI Taxonomy" id="144406"/>
    <lineage>
        <taxon>Eukaryota</taxon>
        <taxon>Metazoa</taxon>
        <taxon>Ecdysozoa</taxon>
        <taxon>Arthropoda</taxon>
        <taxon>Hexapoda</taxon>
        <taxon>Insecta</taxon>
        <taxon>Pterygota</taxon>
        <taxon>Neoptera</taxon>
        <taxon>Endopterygota</taxon>
        <taxon>Hymenoptera</taxon>
        <taxon>Apocrita</taxon>
        <taxon>Ichneumonoidea</taxon>
        <taxon>Braconidae</taxon>
        <taxon>Euphorinae</taxon>
        <taxon>Microctonus</taxon>
    </lineage>
</organism>
<evidence type="ECO:0000256" key="5">
    <source>
        <dbReference type="ARBA" id="ARBA00023212"/>
    </source>
</evidence>
<dbReference type="Pfam" id="PF04130">
    <property type="entry name" value="GCP_C_terminal"/>
    <property type="match status" value="1"/>
</dbReference>
<dbReference type="InterPro" id="IPR042241">
    <property type="entry name" value="GCP_C_sf"/>
</dbReference>
<evidence type="ECO:0000259" key="7">
    <source>
        <dbReference type="Pfam" id="PF04130"/>
    </source>
</evidence>
<dbReference type="PANTHER" id="PTHR19302:SF27">
    <property type="entry name" value="GAMMA-TUBULIN COMPLEX COMPONENT 4"/>
    <property type="match status" value="1"/>
</dbReference>
<comment type="similarity">
    <text evidence="2 6">Belongs to the TUBGCP family.</text>
</comment>
<dbReference type="GO" id="GO:0000278">
    <property type="term" value="P:mitotic cell cycle"/>
    <property type="evidence" value="ECO:0007669"/>
    <property type="project" value="TreeGrafter"/>
</dbReference>
<dbReference type="InterPro" id="IPR040457">
    <property type="entry name" value="GCP_C"/>
</dbReference>
<evidence type="ECO:0000256" key="1">
    <source>
        <dbReference type="ARBA" id="ARBA00004267"/>
    </source>
</evidence>
<dbReference type="AlphaFoldDB" id="A0AA39FGY8"/>
<keyword evidence="5 6" id="KW-0206">Cytoskeleton</keyword>
<dbReference type="EMBL" id="JAQQBS010000520">
    <property type="protein sequence ID" value="KAK0169397.1"/>
    <property type="molecule type" value="Genomic_DNA"/>
</dbReference>
<accession>A0AA39FGY8</accession>
<comment type="caution">
    <text evidence="8">The sequence shown here is derived from an EMBL/GenBank/DDBJ whole genome shotgun (WGS) entry which is preliminary data.</text>
</comment>
<dbReference type="GO" id="GO:0031122">
    <property type="term" value="P:cytoplasmic microtubule organization"/>
    <property type="evidence" value="ECO:0007669"/>
    <property type="project" value="TreeGrafter"/>
</dbReference>
<evidence type="ECO:0000313" key="8">
    <source>
        <dbReference type="EMBL" id="KAK0169397.1"/>
    </source>
</evidence>
<dbReference type="GO" id="GO:0051321">
    <property type="term" value="P:meiotic cell cycle"/>
    <property type="evidence" value="ECO:0007669"/>
    <property type="project" value="TreeGrafter"/>
</dbReference>
<dbReference type="InterPro" id="IPR007259">
    <property type="entry name" value="GCP"/>
</dbReference>
<keyword evidence="9" id="KW-1185">Reference proteome</keyword>
<gene>
    <name evidence="8" type="ORF">PV328_012109</name>
</gene>
<keyword evidence="3 6" id="KW-0963">Cytoplasm</keyword>
<reference evidence="8" key="1">
    <citation type="journal article" date="2023" name="bioRxiv">
        <title>Scaffold-level genome assemblies of two parasitoid biocontrol wasps reveal the parthenogenesis mechanism and an associated novel virus.</title>
        <authorList>
            <person name="Inwood S."/>
            <person name="Skelly J."/>
            <person name="Guhlin J."/>
            <person name="Harrop T."/>
            <person name="Goldson S."/>
            <person name="Dearden P."/>
        </authorList>
    </citation>
    <scope>NUCLEOTIDE SEQUENCE</scope>
    <source>
        <strain evidence="8">Irish</strain>
        <tissue evidence="8">Whole body</tissue>
    </source>
</reference>
<comment type="subcellular location">
    <subcellularLocation>
        <location evidence="1 6">Cytoplasm</location>
        <location evidence="1 6">Cytoskeleton</location>
        <location evidence="1 6">Microtubule organizing center</location>
    </subcellularLocation>
</comment>
<dbReference type="GO" id="GO:0000930">
    <property type="term" value="C:gamma-tubulin complex"/>
    <property type="evidence" value="ECO:0007669"/>
    <property type="project" value="TreeGrafter"/>
</dbReference>
<protein>
    <recommendedName>
        <fullName evidence="6">Gamma-tubulin complex component</fullName>
    </recommendedName>
</protein>